<dbReference type="CDD" id="cd06170">
    <property type="entry name" value="LuxR_C_like"/>
    <property type="match status" value="1"/>
</dbReference>
<keyword evidence="4" id="KW-0804">Transcription</keyword>
<dbReference type="EMBL" id="JAQFWP010000010">
    <property type="protein sequence ID" value="MDA2804373.1"/>
    <property type="molecule type" value="Genomic_DNA"/>
</dbReference>
<sequence>MTTPRTRVVIADDQRDIRSSFRLVIDSQPDMRVIGEAADGAGALDTVRHLVPDVVLMDVRMPEMDGLEVTRTLMADERTAACKVIVVTTFDLDEYVAEALAIGACGFLLKRSGPTLLTEAVRAAVNGDMLVSPQITVRLLRHTAVSRNAASRASVAALSTRECEVARLVAHGRTNADIAEELYISTGTVKTHISNMVAKLGVRNRVGIAAWAWEHGIARPSD</sequence>
<dbReference type="InterPro" id="IPR001789">
    <property type="entry name" value="Sig_transdc_resp-reg_receiver"/>
</dbReference>
<dbReference type="Gene3D" id="3.40.50.2300">
    <property type="match status" value="1"/>
</dbReference>
<dbReference type="Pfam" id="PF00072">
    <property type="entry name" value="Response_reg"/>
    <property type="match status" value="1"/>
</dbReference>
<dbReference type="InterPro" id="IPR011006">
    <property type="entry name" value="CheY-like_superfamily"/>
</dbReference>
<dbReference type="RefSeq" id="WP_270676910.1">
    <property type="nucleotide sequence ID" value="NZ_JAQFWP010000010.1"/>
</dbReference>
<protein>
    <submittedName>
        <fullName evidence="8">Response regulator transcription factor</fullName>
    </submittedName>
</protein>
<dbReference type="PRINTS" id="PR00038">
    <property type="entry name" value="HTHLUXR"/>
</dbReference>
<evidence type="ECO:0000256" key="3">
    <source>
        <dbReference type="ARBA" id="ARBA00023125"/>
    </source>
</evidence>
<dbReference type="PROSITE" id="PS50110">
    <property type="entry name" value="RESPONSE_REGULATORY"/>
    <property type="match status" value="1"/>
</dbReference>
<dbReference type="PROSITE" id="PS00622">
    <property type="entry name" value="HTH_LUXR_1"/>
    <property type="match status" value="1"/>
</dbReference>
<dbReference type="Proteomes" id="UP001165685">
    <property type="component" value="Unassembled WGS sequence"/>
</dbReference>
<keyword evidence="9" id="KW-1185">Reference proteome</keyword>
<dbReference type="SMART" id="SM00448">
    <property type="entry name" value="REC"/>
    <property type="match status" value="1"/>
</dbReference>
<dbReference type="InterPro" id="IPR039420">
    <property type="entry name" value="WalR-like"/>
</dbReference>
<feature type="domain" description="HTH luxR-type" evidence="6">
    <location>
        <begin position="151"/>
        <end position="216"/>
    </location>
</feature>
<dbReference type="Pfam" id="PF00196">
    <property type="entry name" value="GerE"/>
    <property type="match status" value="1"/>
</dbReference>
<evidence type="ECO:0000259" key="7">
    <source>
        <dbReference type="PROSITE" id="PS50110"/>
    </source>
</evidence>
<dbReference type="InterPro" id="IPR058245">
    <property type="entry name" value="NreC/VraR/RcsB-like_REC"/>
</dbReference>
<dbReference type="PROSITE" id="PS50043">
    <property type="entry name" value="HTH_LUXR_2"/>
    <property type="match status" value="1"/>
</dbReference>
<keyword evidence="3" id="KW-0238">DNA-binding</keyword>
<proteinExistence type="predicted"/>
<name>A0ABT4TI36_9ACTN</name>
<feature type="modified residue" description="4-aspartylphosphate" evidence="5">
    <location>
        <position position="58"/>
    </location>
</feature>
<evidence type="ECO:0000256" key="5">
    <source>
        <dbReference type="PROSITE-ProRule" id="PRU00169"/>
    </source>
</evidence>
<evidence type="ECO:0000313" key="9">
    <source>
        <dbReference type="Proteomes" id="UP001165685"/>
    </source>
</evidence>
<dbReference type="InterPro" id="IPR016032">
    <property type="entry name" value="Sig_transdc_resp-reg_C-effctor"/>
</dbReference>
<comment type="caution">
    <text evidence="8">The sequence shown here is derived from an EMBL/GenBank/DDBJ whole genome shotgun (WGS) entry which is preliminary data.</text>
</comment>
<dbReference type="InterPro" id="IPR000792">
    <property type="entry name" value="Tscrpt_reg_LuxR_C"/>
</dbReference>
<reference evidence="8" key="1">
    <citation type="submission" date="2023-01" db="EMBL/GenBank/DDBJ databases">
        <title>Draft genome sequence of Nocardiopsis sp. LSu2-4 isolated from halophytes.</title>
        <authorList>
            <person name="Duangmal K."/>
            <person name="Chantavorakit T."/>
        </authorList>
    </citation>
    <scope>NUCLEOTIDE SEQUENCE</scope>
    <source>
        <strain evidence="8">LSu2-4</strain>
    </source>
</reference>
<evidence type="ECO:0000256" key="4">
    <source>
        <dbReference type="ARBA" id="ARBA00023163"/>
    </source>
</evidence>
<dbReference type="PANTHER" id="PTHR43214:SF24">
    <property type="entry name" value="TRANSCRIPTIONAL REGULATORY PROTEIN NARL-RELATED"/>
    <property type="match status" value="1"/>
</dbReference>
<gene>
    <name evidence="8" type="ORF">O4U47_07595</name>
</gene>
<feature type="domain" description="Response regulatory" evidence="7">
    <location>
        <begin position="7"/>
        <end position="125"/>
    </location>
</feature>
<keyword evidence="1 5" id="KW-0597">Phosphoprotein</keyword>
<evidence type="ECO:0000259" key="6">
    <source>
        <dbReference type="PROSITE" id="PS50043"/>
    </source>
</evidence>
<dbReference type="PANTHER" id="PTHR43214">
    <property type="entry name" value="TWO-COMPONENT RESPONSE REGULATOR"/>
    <property type="match status" value="1"/>
</dbReference>
<dbReference type="SMART" id="SM00421">
    <property type="entry name" value="HTH_LUXR"/>
    <property type="match status" value="1"/>
</dbReference>
<dbReference type="SUPFAM" id="SSF52172">
    <property type="entry name" value="CheY-like"/>
    <property type="match status" value="1"/>
</dbReference>
<accession>A0ABT4TI36</accession>
<organism evidence="8 9">
    <name type="scientific">Nocardiopsis suaedae</name>
    <dbReference type="NCBI Taxonomy" id="3018444"/>
    <lineage>
        <taxon>Bacteria</taxon>
        <taxon>Bacillati</taxon>
        <taxon>Actinomycetota</taxon>
        <taxon>Actinomycetes</taxon>
        <taxon>Streptosporangiales</taxon>
        <taxon>Nocardiopsidaceae</taxon>
        <taxon>Nocardiopsis</taxon>
    </lineage>
</organism>
<keyword evidence="2" id="KW-0805">Transcription regulation</keyword>
<evidence type="ECO:0000256" key="1">
    <source>
        <dbReference type="ARBA" id="ARBA00022553"/>
    </source>
</evidence>
<evidence type="ECO:0000256" key="2">
    <source>
        <dbReference type="ARBA" id="ARBA00023015"/>
    </source>
</evidence>
<dbReference type="SUPFAM" id="SSF46894">
    <property type="entry name" value="C-terminal effector domain of the bipartite response regulators"/>
    <property type="match status" value="1"/>
</dbReference>
<dbReference type="CDD" id="cd17535">
    <property type="entry name" value="REC_NarL-like"/>
    <property type="match status" value="1"/>
</dbReference>
<evidence type="ECO:0000313" key="8">
    <source>
        <dbReference type="EMBL" id="MDA2804373.1"/>
    </source>
</evidence>